<organism evidence="1 2">
    <name type="scientific">Streblomastix strix</name>
    <dbReference type="NCBI Taxonomy" id="222440"/>
    <lineage>
        <taxon>Eukaryota</taxon>
        <taxon>Metamonada</taxon>
        <taxon>Preaxostyla</taxon>
        <taxon>Oxymonadida</taxon>
        <taxon>Streblomastigidae</taxon>
        <taxon>Streblomastix</taxon>
    </lineage>
</organism>
<comment type="caution">
    <text evidence="1">The sequence shown here is derived from an EMBL/GenBank/DDBJ whole genome shotgun (WGS) entry which is preliminary data.</text>
</comment>
<proteinExistence type="predicted"/>
<protein>
    <submittedName>
        <fullName evidence="1">Uncharacterized protein</fullName>
    </submittedName>
</protein>
<dbReference type="EMBL" id="SNRW01024331">
    <property type="protein sequence ID" value="KAA6362340.1"/>
    <property type="molecule type" value="Genomic_DNA"/>
</dbReference>
<reference evidence="1 2" key="1">
    <citation type="submission" date="2019-03" db="EMBL/GenBank/DDBJ databases">
        <title>Single cell metagenomics reveals metabolic interactions within the superorganism composed of flagellate Streblomastix strix and complex community of Bacteroidetes bacteria on its surface.</title>
        <authorList>
            <person name="Treitli S.C."/>
            <person name="Kolisko M."/>
            <person name="Husnik F."/>
            <person name="Keeling P."/>
            <person name="Hampl V."/>
        </authorList>
    </citation>
    <scope>NUCLEOTIDE SEQUENCE [LARGE SCALE GENOMIC DNA]</scope>
    <source>
        <strain evidence="1">ST1C</strain>
    </source>
</reference>
<evidence type="ECO:0000313" key="1">
    <source>
        <dbReference type="EMBL" id="KAA6362340.1"/>
    </source>
</evidence>
<dbReference type="AlphaFoldDB" id="A0A5J4TW92"/>
<sequence>MQENENRFFQERYQRIREEFHNLSDLELQTFKLTDEEMIEDIRKLDYITFREVNFEDSDALMLTEPMLSALFRRQVRLHRLKYPHEETQVQDNNEPTRYYYHNHITDQYTAEQHLRNVYQKERHNHFKISIDFGFIKETVTYTSDGTREVTYSSVYPRTSLSPLNIQALITSEADMERYIQYLSALIIENQERTLDDTHTRFVAIVSMVAVVYRIPLAGRAIPALEKFIKRREVHYIESPYPNNCFFEALSYLSKPDQERRLRPSDRVAEGVKLMIQYYGLQGNSAKCKTVQQFITNYQGFNIASEAKQIAKTFNINICCQSLIRKSKIY</sequence>
<accession>A0A5J4TW92</accession>
<dbReference type="Proteomes" id="UP000324800">
    <property type="component" value="Unassembled WGS sequence"/>
</dbReference>
<evidence type="ECO:0000313" key="2">
    <source>
        <dbReference type="Proteomes" id="UP000324800"/>
    </source>
</evidence>
<gene>
    <name evidence="1" type="ORF">EZS28_042133</name>
</gene>
<name>A0A5J4TW92_9EUKA</name>